<dbReference type="EMBL" id="JAOPJZ010000017">
    <property type="protein sequence ID" value="MCU4753496.1"/>
    <property type="molecule type" value="Genomic_DNA"/>
</dbReference>
<dbReference type="Pfam" id="PF20314">
    <property type="entry name" value="DUF6610"/>
    <property type="match status" value="1"/>
</dbReference>
<dbReference type="InterPro" id="IPR046718">
    <property type="entry name" value="DUF6610"/>
</dbReference>
<sequence>MDDGFPNVDLPVVFLDNQFDSPDLDRYLSKFETYDPSVAVLGDAYNESEAKRLNETAIQLLEEHPWKEIIVVPKFEEAFEILDHEVTLGYPNGYSELKPNDYSSVRDWRGRKVHVLGGNPHSQFDVIEELTQPNLHMDPPADIRGVDGNGLQKGAYFGEYWTPSGWEPADHLSIRETVRRSLEEVKEFWQGKGLWPDTEPIDLYGPAVIEPDDLIFMDKGGDPIPDREELEYAYIGEYLEYGKMAFQSEAQKKFVEYREDFTPV</sequence>
<comment type="caution">
    <text evidence="1">The sequence shown here is derived from an EMBL/GenBank/DDBJ whole genome shotgun (WGS) entry which is preliminary data.</text>
</comment>
<accession>A0AAP2ZA21</accession>
<gene>
    <name evidence="1" type="ORF">OB919_16140</name>
</gene>
<keyword evidence="2" id="KW-1185">Reference proteome</keyword>
<reference evidence="1 2" key="1">
    <citation type="submission" date="2022-09" db="EMBL/GenBank/DDBJ databases">
        <title>Enrichment on poylsaccharides allowed isolation of novel metabolic and taxonomic groups of Haloarchaea.</title>
        <authorList>
            <person name="Sorokin D.Y."/>
            <person name="Elcheninov A.G."/>
            <person name="Khizhniak T.V."/>
            <person name="Kolganova T.V."/>
            <person name="Kublanov I.V."/>
        </authorList>
    </citation>
    <scope>NUCLEOTIDE SEQUENCE [LARGE SCALE GENOMIC DNA]</scope>
    <source>
        <strain evidence="1 2">AArc-curdl1</strain>
    </source>
</reference>
<evidence type="ECO:0000313" key="1">
    <source>
        <dbReference type="EMBL" id="MCU4753496.1"/>
    </source>
</evidence>
<dbReference type="AlphaFoldDB" id="A0AAP2ZA21"/>
<proteinExistence type="predicted"/>
<dbReference type="Proteomes" id="UP001321047">
    <property type="component" value="Unassembled WGS sequence"/>
</dbReference>
<name>A0AAP2ZA21_9EURY</name>
<organism evidence="1 2">
    <name type="scientific">Natronosalvus hydrolyticus</name>
    <dbReference type="NCBI Taxonomy" id="2979988"/>
    <lineage>
        <taxon>Archaea</taxon>
        <taxon>Methanobacteriati</taxon>
        <taxon>Methanobacteriota</taxon>
        <taxon>Stenosarchaea group</taxon>
        <taxon>Halobacteria</taxon>
        <taxon>Halobacteriales</taxon>
        <taxon>Natrialbaceae</taxon>
        <taxon>Natronosalvus</taxon>
    </lineage>
</organism>
<protein>
    <submittedName>
        <fullName evidence="1">Uncharacterized protein</fullName>
    </submittedName>
</protein>
<evidence type="ECO:0000313" key="2">
    <source>
        <dbReference type="Proteomes" id="UP001321047"/>
    </source>
</evidence>